<accession>A0AAV7MJS2</accession>
<feature type="region of interest" description="Disordered" evidence="1">
    <location>
        <begin position="126"/>
        <end position="146"/>
    </location>
</feature>
<dbReference type="Proteomes" id="UP001066276">
    <property type="component" value="Chromosome 9"/>
</dbReference>
<name>A0AAV7MJS2_PLEWA</name>
<comment type="caution">
    <text evidence="2">The sequence shown here is derived from an EMBL/GenBank/DDBJ whole genome shotgun (WGS) entry which is preliminary data.</text>
</comment>
<proteinExistence type="predicted"/>
<dbReference type="EMBL" id="JANPWB010000013">
    <property type="protein sequence ID" value="KAJ1103030.1"/>
    <property type="molecule type" value="Genomic_DNA"/>
</dbReference>
<evidence type="ECO:0000256" key="1">
    <source>
        <dbReference type="SAM" id="MobiDB-lite"/>
    </source>
</evidence>
<protein>
    <submittedName>
        <fullName evidence="2">Uncharacterized protein</fullName>
    </submittedName>
</protein>
<sequence>MSVRGVYQVTPTGTTPLRVVWLPGDHCWVATMAGEGEQDGYQVTSTTVSLWEGVQVLKIDLRWGYITWRRASGFPWDPCKGGGDKAMYPLGATKLRGVFTTPLEVTTTPLKATTMPLEATATPFEATTTTPKATETQLEATPTPLETTALPLEATAAPLEATAAPLEATATPLEPSLEATTTPMETTALPLDATPTSLKATTPPREATTTPLVLQKHHWRL</sequence>
<evidence type="ECO:0000313" key="2">
    <source>
        <dbReference type="EMBL" id="KAJ1103030.1"/>
    </source>
</evidence>
<reference evidence="2" key="1">
    <citation type="journal article" date="2022" name="bioRxiv">
        <title>Sequencing and chromosome-scale assembly of the giantPleurodeles waltlgenome.</title>
        <authorList>
            <person name="Brown T."/>
            <person name="Elewa A."/>
            <person name="Iarovenko S."/>
            <person name="Subramanian E."/>
            <person name="Araus A.J."/>
            <person name="Petzold A."/>
            <person name="Susuki M."/>
            <person name="Suzuki K.-i.T."/>
            <person name="Hayashi T."/>
            <person name="Toyoda A."/>
            <person name="Oliveira C."/>
            <person name="Osipova E."/>
            <person name="Leigh N.D."/>
            <person name="Simon A."/>
            <person name="Yun M.H."/>
        </authorList>
    </citation>
    <scope>NUCLEOTIDE SEQUENCE</scope>
    <source>
        <strain evidence="2">20211129_DDA</strain>
        <tissue evidence="2">Liver</tissue>
    </source>
</reference>
<evidence type="ECO:0000313" key="3">
    <source>
        <dbReference type="Proteomes" id="UP001066276"/>
    </source>
</evidence>
<gene>
    <name evidence="2" type="ORF">NDU88_000458</name>
</gene>
<organism evidence="2 3">
    <name type="scientific">Pleurodeles waltl</name>
    <name type="common">Iberian ribbed newt</name>
    <dbReference type="NCBI Taxonomy" id="8319"/>
    <lineage>
        <taxon>Eukaryota</taxon>
        <taxon>Metazoa</taxon>
        <taxon>Chordata</taxon>
        <taxon>Craniata</taxon>
        <taxon>Vertebrata</taxon>
        <taxon>Euteleostomi</taxon>
        <taxon>Amphibia</taxon>
        <taxon>Batrachia</taxon>
        <taxon>Caudata</taxon>
        <taxon>Salamandroidea</taxon>
        <taxon>Salamandridae</taxon>
        <taxon>Pleurodelinae</taxon>
        <taxon>Pleurodeles</taxon>
    </lineage>
</organism>
<dbReference type="AlphaFoldDB" id="A0AAV7MJS2"/>
<keyword evidence="3" id="KW-1185">Reference proteome</keyword>